<protein>
    <recommendedName>
        <fullName evidence="2">DUF8163 domain-containing protein</fullName>
    </recommendedName>
</protein>
<reference evidence="4 5" key="1">
    <citation type="submission" date="2022-07" db="EMBL/GenBank/DDBJ databases">
        <title>Two temperate virus in Haloterrigena jeotgali A29.</title>
        <authorList>
            <person name="Deng X."/>
        </authorList>
    </citation>
    <scope>NUCLEOTIDE SEQUENCE [LARGE SCALE GENOMIC DNA]</scope>
    <source>
        <strain evidence="4 5">A29</strain>
    </source>
</reference>
<dbReference type="RefSeq" id="WP_049966715.1">
    <property type="nucleotide sequence ID" value="NZ_CP101873.1"/>
</dbReference>
<dbReference type="EMBL" id="CP101873">
    <property type="protein sequence ID" value="WMT07500.1"/>
    <property type="molecule type" value="Genomic_DNA"/>
</dbReference>
<evidence type="ECO:0000259" key="2">
    <source>
        <dbReference type="Pfam" id="PF26496"/>
    </source>
</evidence>
<organism evidence="4 5">
    <name type="scientific">Natrinema thermotolerans</name>
    <dbReference type="NCBI Taxonomy" id="121872"/>
    <lineage>
        <taxon>Archaea</taxon>
        <taxon>Methanobacteriati</taxon>
        <taxon>Methanobacteriota</taxon>
        <taxon>Stenosarchaea group</taxon>
        <taxon>Halobacteria</taxon>
        <taxon>Halobacteriales</taxon>
        <taxon>Natrialbaceae</taxon>
        <taxon>Natrinema</taxon>
    </lineage>
</organism>
<dbReference type="EMBL" id="CP101873">
    <property type="protein sequence ID" value="WMT08132.1"/>
    <property type="molecule type" value="Genomic_DNA"/>
</dbReference>
<keyword evidence="1" id="KW-0472">Membrane</keyword>
<keyword evidence="1" id="KW-0812">Transmembrane</keyword>
<feature type="domain" description="DUF8163" evidence="2">
    <location>
        <begin position="3"/>
        <end position="160"/>
    </location>
</feature>
<proteinExistence type="predicted"/>
<accession>A0AAF0T2C9</accession>
<sequence length="169" mass="16707">MSARIDAVPAATGRDRPTVAALLALALAFGAVSGPIGLLAGLGTAAVGYRLGPPYALAVGHVALVAVLPDGIEPVPFAIVEAAFLAVLLAPVLRVDRPRAIAGVAVVGAGALAGIAWLVADAHSTPAAAATLVAVLGVVAYGLHRYELVRLGLVPAHEGESTTDSATDT</sequence>
<dbReference type="AlphaFoldDB" id="A0AAF0T2C9"/>
<gene>
    <name evidence="4" type="ORF">NP511_00505</name>
    <name evidence="3" type="ORF">NP511_19220</name>
</gene>
<name>A0AAF0T2C9_9EURY</name>
<feature type="transmembrane region" description="Helical" evidence="1">
    <location>
        <begin position="100"/>
        <end position="120"/>
    </location>
</feature>
<evidence type="ECO:0000256" key="1">
    <source>
        <dbReference type="SAM" id="Phobius"/>
    </source>
</evidence>
<dbReference type="Pfam" id="PF26496">
    <property type="entry name" value="DUF8163"/>
    <property type="match status" value="1"/>
</dbReference>
<evidence type="ECO:0000313" key="3">
    <source>
        <dbReference type="EMBL" id="WMT07500.1"/>
    </source>
</evidence>
<keyword evidence="5" id="KW-1185">Reference proteome</keyword>
<dbReference type="Proteomes" id="UP001224926">
    <property type="component" value="Chromosome"/>
</dbReference>
<feature type="transmembrane region" description="Helical" evidence="1">
    <location>
        <begin position="75"/>
        <end position="93"/>
    </location>
</feature>
<feature type="transmembrane region" description="Helical" evidence="1">
    <location>
        <begin position="126"/>
        <end position="143"/>
    </location>
</feature>
<evidence type="ECO:0000313" key="4">
    <source>
        <dbReference type="EMBL" id="WMT08132.1"/>
    </source>
</evidence>
<evidence type="ECO:0000313" key="5">
    <source>
        <dbReference type="Proteomes" id="UP001224926"/>
    </source>
</evidence>
<dbReference type="InterPro" id="IPR058477">
    <property type="entry name" value="DUF8163"/>
</dbReference>
<keyword evidence="1" id="KW-1133">Transmembrane helix</keyword>
<feature type="transmembrane region" description="Helical" evidence="1">
    <location>
        <begin position="20"/>
        <end position="40"/>
    </location>
</feature>
<dbReference type="GeneID" id="84216118"/>
<dbReference type="GeneID" id="39864595"/>